<accession>A0ABY6KIX4</accession>
<gene>
    <name evidence="1" type="ORF">LAZ67_6000121</name>
</gene>
<sequence length="107" mass="11735">MLGELNLCRHQQPPPRCPSRIKYVVTLGQGCGSNVLARFSVSRQCRPALGVTILWCQMAFPNRVIGNVLMECTLAEAGVMELLADKVTAALDPPCNVSRDLWKNSAH</sequence>
<dbReference type="InterPro" id="IPR004142">
    <property type="entry name" value="NDRG"/>
</dbReference>
<dbReference type="Proteomes" id="UP001235939">
    <property type="component" value="Chromosome 06"/>
</dbReference>
<evidence type="ECO:0000313" key="2">
    <source>
        <dbReference type="Proteomes" id="UP001235939"/>
    </source>
</evidence>
<protein>
    <submittedName>
        <fullName evidence="1">Uncharacterized protein</fullName>
    </submittedName>
</protein>
<name>A0ABY6KIX4_9ARAC</name>
<dbReference type="Pfam" id="PF03096">
    <property type="entry name" value="Ndr"/>
    <property type="match status" value="1"/>
</dbReference>
<keyword evidence="2" id="KW-1185">Reference proteome</keyword>
<organism evidence="1 2">
    <name type="scientific">Cordylochernes scorpioides</name>
    <dbReference type="NCBI Taxonomy" id="51811"/>
    <lineage>
        <taxon>Eukaryota</taxon>
        <taxon>Metazoa</taxon>
        <taxon>Ecdysozoa</taxon>
        <taxon>Arthropoda</taxon>
        <taxon>Chelicerata</taxon>
        <taxon>Arachnida</taxon>
        <taxon>Pseudoscorpiones</taxon>
        <taxon>Cheliferoidea</taxon>
        <taxon>Chernetidae</taxon>
        <taxon>Cordylochernes</taxon>
    </lineage>
</organism>
<reference evidence="1 2" key="1">
    <citation type="submission" date="2022-01" db="EMBL/GenBank/DDBJ databases">
        <title>A chromosomal length assembly of Cordylochernes scorpioides.</title>
        <authorList>
            <person name="Zeh D."/>
            <person name="Zeh J."/>
        </authorList>
    </citation>
    <scope>NUCLEOTIDE SEQUENCE [LARGE SCALE GENOMIC DNA]</scope>
    <source>
        <strain evidence="1">IN4F17</strain>
        <tissue evidence="1">Whole Body</tissue>
    </source>
</reference>
<dbReference type="EMBL" id="CP092868">
    <property type="protein sequence ID" value="UYV68573.1"/>
    <property type="molecule type" value="Genomic_DNA"/>
</dbReference>
<evidence type="ECO:0000313" key="1">
    <source>
        <dbReference type="EMBL" id="UYV68573.1"/>
    </source>
</evidence>
<proteinExistence type="predicted"/>